<accession>A0A7G2CEW7</accession>
<dbReference type="AlphaFoldDB" id="A0A7G2CEW7"/>
<organism evidence="2 3">
    <name type="scientific">Angomonas deanei</name>
    <dbReference type="NCBI Taxonomy" id="59799"/>
    <lineage>
        <taxon>Eukaryota</taxon>
        <taxon>Discoba</taxon>
        <taxon>Euglenozoa</taxon>
        <taxon>Kinetoplastea</taxon>
        <taxon>Metakinetoplastina</taxon>
        <taxon>Trypanosomatida</taxon>
        <taxon>Trypanosomatidae</taxon>
        <taxon>Strigomonadinae</taxon>
        <taxon>Angomonas</taxon>
    </lineage>
</organism>
<protein>
    <submittedName>
        <fullName evidence="2">Uncharacterized protein</fullName>
    </submittedName>
</protein>
<feature type="transmembrane region" description="Helical" evidence="1">
    <location>
        <begin position="91"/>
        <end position="110"/>
    </location>
</feature>
<keyword evidence="1" id="KW-0472">Membrane</keyword>
<name>A0A7G2CEW7_9TRYP</name>
<sequence>MDSTHFEMHKTKSLTLHITLRALFIVILVLIGLFWLLSIQVPFLVLRTNGDASEALIYFSATGVKNGYGASYELKHISRQLHDYLDVACPVVGLLSLLAFVFAILPAALYPCQLCQRRTLEEKKEIKRREIHDKTVLMAVTDTAHQERCRSERNETAIYVPCSLEEAVEMNAAWREKVPDEPQCPLIVMLVLSIVLAWSSYRIDYCVLDKQDGLC</sequence>
<proteinExistence type="predicted"/>
<reference evidence="2 3" key="1">
    <citation type="submission" date="2020-08" db="EMBL/GenBank/DDBJ databases">
        <authorList>
            <person name="Newling K."/>
            <person name="Davey J."/>
            <person name="Forrester S."/>
        </authorList>
    </citation>
    <scope>NUCLEOTIDE SEQUENCE [LARGE SCALE GENOMIC DNA]</scope>
    <source>
        <strain evidence="3">Crithidia deanei Carvalho (ATCC PRA-265)</strain>
    </source>
</reference>
<keyword evidence="1" id="KW-1133">Transmembrane helix</keyword>
<gene>
    <name evidence="2" type="ORF">ADEAN_000504500</name>
</gene>
<keyword evidence="1" id="KW-0812">Transmembrane</keyword>
<dbReference type="VEuPathDB" id="TriTrypDB:ADEAN_000504500"/>
<keyword evidence="3" id="KW-1185">Reference proteome</keyword>
<evidence type="ECO:0000313" key="2">
    <source>
        <dbReference type="EMBL" id="CAD2217567.1"/>
    </source>
</evidence>
<evidence type="ECO:0000256" key="1">
    <source>
        <dbReference type="SAM" id="Phobius"/>
    </source>
</evidence>
<dbReference type="EMBL" id="LR877153">
    <property type="protein sequence ID" value="CAD2217567.1"/>
    <property type="molecule type" value="Genomic_DNA"/>
</dbReference>
<evidence type="ECO:0000313" key="3">
    <source>
        <dbReference type="Proteomes" id="UP000515908"/>
    </source>
</evidence>
<dbReference type="Proteomes" id="UP000515908">
    <property type="component" value="Chromosome 09"/>
</dbReference>
<feature type="transmembrane region" description="Helical" evidence="1">
    <location>
        <begin position="18"/>
        <end position="37"/>
    </location>
</feature>